<dbReference type="Gene3D" id="2.60.40.1180">
    <property type="entry name" value="Golgi alpha-mannosidase II"/>
    <property type="match status" value="1"/>
</dbReference>
<name>A0A1V8PMK0_9BIFI</name>
<evidence type="ECO:0000313" key="9">
    <source>
        <dbReference type="EMBL" id="OQM49948.1"/>
    </source>
</evidence>
<keyword evidence="6" id="KW-0119">Carbohydrate metabolism</keyword>
<dbReference type="InterPro" id="IPR013780">
    <property type="entry name" value="Glyco_hydro_b"/>
</dbReference>
<dbReference type="SUPFAM" id="SSF51011">
    <property type="entry name" value="Glycosyl hydrolase domain"/>
    <property type="match status" value="1"/>
</dbReference>
<dbReference type="InterPro" id="IPR055235">
    <property type="entry name" value="ASD1_cat"/>
</dbReference>
<dbReference type="GeneID" id="45583195"/>
<evidence type="ECO:0000256" key="3">
    <source>
        <dbReference type="ARBA" id="ARBA00011165"/>
    </source>
</evidence>
<dbReference type="Pfam" id="PF06964">
    <property type="entry name" value="Alpha-L-AF_C"/>
    <property type="match status" value="1"/>
</dbReference>
<dbReference type="PANTHER" id="PTHR43576">
    <property type="entry name" value="ALPHA-L-ARABINOFURANOSIDASE C-RELATED"/>
    <property type="match status" value="1"/>
</dbReference>
<dbReference type="EMBL" id="NAQA01000005">
    <property type="protein sequence ID" value="OQM49948.1"/>
    <property type="molecule type" value="Genomic_DNA"/>
</dbReference>
<evidence type="ECO:0000256" key="5">
    <source>
        <dbReference type="ARBA" id="ARBA00022801"/>
    </source>
</evidence>
<evidence type="ECO:0000256" key="1">
    <source>
        <dbReference type="ARBA" id="ARBA00001462"/>
    </source>
</evidence>
<dbReference type="SUPFAM" id="SSF51445">
    <property type="entry name" value="(Trans)glycosidases"/>
    <property type="match status" value="1"/>
</dbReference>
<dbReference type="RefSeq" id="WP_003834140.1">
    <property type="nucleotide sequence ID" value="NZ_JBCORO010000003.1"/>
</dbReference>
<dbReference type="InterPro" id="IPR010720">
    <property type="entry name" value="Alpha-L-AF_C"/>
</dbReference>
<comment type="subunit">
    <text evidence="3">Homohexamer; trimer of dimers.</text>
</comment>
<feature type="domain" description="Alpha-L-arabinofuranosidase C-terminal" evidence="8">
    <location>
        <begin position="318"/>
        <end position="507"/>
    </location>
</feature>
<evidence type="ECO:0000256" key="7">
    <source>
        <dbReference type="ARBA" id="ARBA00023295"/>
    </source>
</evidence>
<dbReference type="GO" id="GO:0000272">
    <property type="term" value="P:polysaccharide catabolic process"/>
    <property type="evidence" value="ECO:0007669"/>
    <property type="project" value="TreeGrafter"/>
</dbReference>
<comment type="similarity">
    <text evidence="2">Belongs to the glycosyl hydrolase 51 family.</text>
</comment>
<reference evidence="9 10" key="1">
    <citation type="submission" date="2017-03" db="EMBL/GenBank/DDBJ databases">
        <title>Maternal inheritance of bifidobacteria.</title>
        <authorList>
            <person name="Lugli G.A."/>
            <person name="Duranti S."/>
            <person name="Milani C."/>
            <person name="Mancabelli L."/>
        </authorList>
    </citation>
    <scope>NUCLEOTIDE SEQUENCE [LARGE SCALE GENOMIC DNA]</scope>
    <source>
        <strain evidence="9 10">1899B</strain>
    </source>
</reference>
<dbReference type="PANTHER" id="PTHR43576:SF2">
    <property type="entry name" value="INTRACELLULAR EXO-ALPHA-L-ARABINOFURANOSIDASE 2"/>
    <property type="match status" value="1"/>
</dbReference>
<accession>A0A1V8PMK0</accession>
<keyword evidence="5" id="KW-0378">Hydrolase</keyword>
<keyword evidence="7" id="KW-0326">Glycosidase</keyword>
<protein>
    <recommendedName>
        <fullName evidence="4">non-reducing end alpha-L-arabinofuranosidase</fullName>
        <ecNumber evidence="4">3.2.1.55</ecNumber>
    </recommendedName>
</protein>
<dbReference type="GO" id="GO:0046373">
    <property type="term" value="P:L-arabinose metabolic process"/>
    <property type="evidence" value="ECO:0007669"/>
    <property type="project" value="InterPro"/>
</dbReference>
<dbReference type="EC" id="3.2.1.55" evidence="4"/>
<evidence type="ECO:0000256" key="6">
    <source>
        <dbReference type="ARBA" id="ARBA00023277"/>
    </source>
</evidence>
<evidence type="ECO:0000256" key="4">
    <source>
        <dbReference type="ARBA" id="ARBA00012670"/>
    </source>
</evidence>
<gene>
    <name evidence="9" type="ORF">B5782_1389</name>
</gene>
<dbReference type="Pfam" id="PF22848">
    <property type="entry name" value="ASD1_dom"/>
    <property type="match status" value="1"/>
</dbReference>
<dbReference type="Gene3D" id="3.20.20.80">
    <property type="entry name" value="Glycosidases"/>
    <property type="match status" value="1"/>
</dbReference>
<dbReference type="SMART" id="SM00813">
    <property type="entry name" value="Alpha-L-AF_C"/>
    <property type="match status" value="1"/>
</dbReference>
<comment type="caution">
    <text evidence="9">The sequence shown here is derived from an EMBL/GenBank/DDBJ whole genome shotgun (WGS) entry which is preliminary data.</text>
</comment>
<dbReference type="AlphaFoldDB" id="A0A1V8PMK0"/>
<dbReference type="InterPro" id="IPR017853">
    <property type="entry name" value="GH"/>
</dbReference>
<evidence type="ECO:0000313" key="10">
    <source>
        <dbReference type="Proteomes" id="UP000192666"/>
    </source>
</evidence>
<sequence>MVVCIDPNSTIGRIDPKLHGQFIEFLGECIDEGLWVGEDSPIENERGYRKATLDALRALQPPVIRWPGGCYADTYHWRDGVGPQSERKTTFNENFATYELDDHSFGTDEFLRLCEMLGAEPWININMLSGTVAEMKDWMEYCNRAQPTDLAKEREANGHKAPYGVKYWGIGNEVWAGGGTMTPRTYLNEYRRFASAMPSFTTDVFAPTPMYAIASGPDGNKPRERVQWTQDFFRGLAEYRQPNIDGYDLHFYNWNVDNDADTPTRFDEDGWNAVIEGCLELEDILRDQWRLMNDGLALIHEPEVAMDSKLAHVDLIIGEWGNWHKTAFFARPALKQQVTMRDAITTALTLDLLQRNCDKVTMACNAQTINVLNSLILTEGDRTILTPNYDVFMMYKAHRGMTALDVARNDSEDSAVYTFASRNEDGTQLLINLTNAHMNDGAEVRLHLPCGAQVDSMETLASEDPHDCNTVEHSDLVRTHAVDVDSAVSVHESAGGAELTVTLPAASVSALHVTIRQR</sequence>
<evidence type="ECO:0000256" key="2">
    <source>
        <dbReference type="ARBA" id="ARBA00007186"/>
    </source>
</evidence>
<organism evidence="9 10">
    <name type="scientific">Bifidobacterium catenulatum</name>
    <dbReference type="NCBI Taxonomy" id="1686"/>
    <lineage>
        <taxon>Bacteria</taxon>
        <taxon>Bacillati</taxon>
        <taxon>Actinomycetota</taxon>
        <taxon>Actinomycetes</taxon>
        <taxon>Bifidobacteriales</taxon>
        <taxon>Bifidobacteriaceae</taxon>
        <taxon>Bifidobacterium</taxon>
    </lineage>
</organism>
<comment type="catalytic activity">
    <reaction evidence="1">
        <text>Hydrolysis of terminal non-reducing alpha-L-arabinofuranoside residues in alpha-L-arabinosides.</text>
        <dbReference type="EC" id="3.2.1.55"/>
    </reaction>
</comment>
<dbReference type="Proteomes" id="UP000192666">
    <property type="component" value="Unassembled WGS sequence"/>
</dbReference>
<dbReference type="GO" id="GO:0046556">
    <property type="term" value="F:alpha-L-arabinofuranosidase activity"/>
    <property type="evidence" value="ECO:0007669"/>
    <property type="project" value="UniProtKB-EC"/>
</dbReference>
<proteinExistence type="inferred from homology"/>
<evidence type="ECO:0000259" key="8">
    <source>
        <dbReference type="SMART" id="SM00813"/>
    </source>
</evidence>